<accession>L0E2E5</accession>
<feature type="region of interest" description="Disordered" evidence="5">
    <location>
        <begin position="30"/>
        <end position="49"/>
    </location>
</feature>
<proteinExistence type="inferred from homology"/>
<evidence type="ECO:0000256" key="1">
    <source>
        <dbReference type="ARBA" id="ARBA00010996"/>
    </source>
</evidence>
<dbReference type="CDD" id="cd02968">
    <property type="entry name" value="SCO"/>
    <property type="match status" value="1"/>
</dbReference>
<evidence type="ECO:0000313" key="7">
    <source>
        <dbReference type="EMBL" id="AGA35370.1"/>
    </source>
</evidence>
<dbReference type="PROSITE" id="PS51352">
    <property type="entry name" value="THIOREDOXIN_2"/>
    <property type="match status" value="1"/>
</dbReference>
<feature type="binding site" evidence="3">
    <location>
        <position position="78"/>
    </location>
    <ligand>
        <name>Cu cation</name>
        <dbReference type="ChEBI" id="CHEBI:23378"/>
    </ligand>
</feature>
<dbReference type="eggNOG" id="COG1999">
    <property type="taxonomic scope" value="Bacteria"/>
</dbReference>
<dbReference type="Pfam" id="PF02630">
    <property type="entry name" value="SCO1-SenC"/>
    <property type="match status" value="1"/>
</dbReference>
<organism evidence="7 8">
    <name type="scientific">Thioalkalivibrio nitratireducens (strain DSM 14787 / UNIQEM 213 / ALEN2)</name>
    <dbReference type="NCBI Taxonomy" id="1255043"/>
    <lineage>
        <taxon>Bacteria</taxon>
        <taxon>Pseudomonadati</taxon>
        <taxon>Pseudomonadota</taxon>
        <taxon>Gammaproteobacteria</taxon>
        <taxon>Chromatiales</taxon>
        <taxon>Ectothiorhodospiraceae</taxon>
        <taxon>Thioalkalivibrio</taxon>
    </lineage>
</organism>
<feature type="disulfide bond" description="Redox-active" evidence="4">
    <location>
        <begin position="78"/>
        <end position="82"/>
    </location>
</feature>
<dbReference type="PATRIC" id="fig|1255043.3.peg.3776"/>
<gene>
    <name evidence="7" type="ordered locus">TVNIR_3742</name>
</gene>
<dbReference type="PANTHER" id="PTHR12151:SF25">
    <property type="entry name" value="LINALOOL DEHYDRATASE_ISOMERASE DOMAIN-CONTAINING PROTEIN"/>
    <property type="match status" value="1"/>
</dbReference>
<dbReference type="OrthoDB" id="9790194at2"/>
<keyword evidence="3" id="KW-0479">Metal-binding</keyword>
<evidence type="ECO:0000256" key="2">
    <source>
        <dbReference type="ARBA" id="ARBA00023008"/>
    </source>
</evidence>
<dbReference type="EMBL" id="CP003989">
    <property type="protein sequence ID" value="AGA35370.1"/>
    <property type="molecule type" value="Genomic_DNA"/>
</dbReference>
<protein>
    <submittedName>
        <fullName evidence="7">Cytochrome oxidase biogenesis protein Sco1/SenC/PrrC, putative copper metallochaperone</fullName>
    </submittedName>
</protein>
<dbReference type="HOGENOM" id="CLU_050131_3_3_6"/>
<evidence type="ECO:0000259" key="6">
    <source>
        <dbReference type="PROSITE" id="PS51352"/>
    </source>
</evidence>
<name>L0E2E5_THIND</name>
<evidence type="ECO:0000313" key="8">
    <source>
        <dbReference type="Proteomes" id="UP000010809"/>
    </source>
</evidence>
<dbReference type="InterPro" id="IPR013766">
    <property type="entry name" value="Thioredoxin_domain"/>
</dbReference>
<dbReference type="PANTHER" id="PTHR12151">
    <property type="entry name" value="ELECTRON TRANSPORT PROTIN SCO1/SENC FAMILY MEMBER"/>
    <property type="match status" value="1"/>
</dbReference>
<comment type="similarity">
    <text evidence="1">Belongs to the SCO1/2 family.</text>
</comment>
<feature type="domain" description="Thioredoxin" evidence="6">
    <location>
        <begin position="26"/>
        <end position="203"/>
    </location>
</feature>
<dbReference type="GO" id="GO:0046872">
    <property type="term" value="F:metal ion binding"/>
    <property type="evidence" value="ECO:0007669"/>
    <property type="project" value="UniProtKB-KW"/>
</dbReference>
<evidence type="ECO:0000256" key="3">
    <source>
        <dbReference type="PIRSR" id="PIRSR603782-1"/>
    </source>
</evidence>
<feature type="binding site" evidence="3">
    <location>
        <position position="82"/>
    </location>
    <ligand>
        <name>Cu cation</name>
        <dbReference type="ChEBI" id="CHEBI:23378"/>
    </ligand>
</feature>
<reference evidence="7" key="1">
    <citation type="submission" date="2015-12" db="EMBL/GenBank/DDBJ databases">
        <authorList>
            <person name="Tikhonova T.V."/>
            <person name="Pavlov A.R."/>
            <person name="Beletsky A.V."/>
            <person name="Mardanov A.V."/>
            <person name="Sorokin D.Y."/>
            <person name="Ravin N.V."/>
            <person name="Popov V.O."/>
        </authorList>
    </citation>
    <scope>NUCLEOTIDE SEQUENCE</scope>
    <source>
        <strain evidence="7">DSM 14787</strain>
    </source>
</reference>
<evidence type="ECO:0000256" key="4">
    <source>
        <dbReference type="PIRSR" id="PIRSR603782-2"/>
    </source>
</evidence>
<keyword evidence="4" id="KW-1015">Disulfide bond</keyword>
<dbReference type="STRING" id="1255043.TVNIR_3742"/>
<feature type="binding site" evidence="3">
    <location>
        <position position="168"/>
    </location>
    <ligand>
        <name>Cu cation</name>
        <dbReference type="ChEBI" id="CHEBI:23378"/>
    </ligand>
</feature>
<dbReference type="Proteomes" id="UP000010809">
    <property type="component" value="Chromosome"/>
</dbReference>
<keyword evidence="8" id="KW-1185">Reference proteome</keyword>
<evidence type="ECO:0000256" key="5">
    <source>
        <dbReference type="SAM" id="MobiDB-lite"/>
    </source>
</evidence>
<dbReference type="SUPFAM" id="SSF52833">
    <property type="entry name" value="Thioredoxin-like"/>
    <property type="match status" value="1"/>
</dbReference>
<dbReference type="InterPro" id="IPR003782">
    <property type="entry name" value="SCO1/SenC"/>
</dbReference>
<sequence>MTTRTLVWLALAAFALTLIVLGLRPPESDPTAPHRVLPTAQAPEGGPIELPVSTTGAPLSLDDFREDFVWVYFGYTSCPDACPVSLGWIAGALSRLPPRWQDRVHGLFVSVDPGRDDAERLGDYVAFFHPAIVGATGPQERLQEIAERYGAFYQYTEVDSTLGYVVDHSSSTYLIGPDGVLLQVHPHGTTSAQLLEALEAHAGSPVKPE</sequence>
<dbReference type="InterPro" id="IPR036249">
    <property type="entry name" value="Thioredoxin-like_sf"/>
</dbReference>
<keyword evidence="2 3" id="KW-0186">Copper</keyword>
<dbReference type="RefSeq" id="WP_015260462.1">
    <property type="nucleotide sequence ID" value="NC_019902.2"/>
</dbReference>
<dbReference type="Gene3D" id="3.40.30.10">
    <property type="entry name" value="Glutaredoxin"/>
    <property type="match status" value="1"/>
</dbReference>
<dbReference type="KEGG" id="tni:TVNIR_3742"/>
<dbReference type="AlphaFoldDB" id="L0E2E5"/>